<name>A0AB34J6K8_PRYPA</name>
<gene>
    <name evidence="1" type="ORF">AB1Y20_005562</name>
</gene>
<protein>
    <submittedName>
        <fullName evidence="1">Uncharacterized protein</fullName>
    </submittedName>
</protein>
<accession>A0AB34J6K8</accession>
<organism evidence="1 2">
    <name type="scientific">Prymnesium parvum</name>
    <name type="common">Toxic golden alga</name>
    <dbReference type="NCBI Taxonomy" id="97485"/>
    <lineage>
        <taxon>Eukaryota</taxon>
        <taxon>Haptista</taxon>
        <taxon>Haptophyta</taxon>
        <taxon>Prymnesiophyceae</taxon>
        <taxon>Prymnesiales</taxon>
        <taxon>Prymnesiaceae</taxon>
        <taxon>Prymnesium</taxon>
    </lineage>
</organism>
<proteinExistence type="predicted"/>
<evidence type="ECO:0000313" key="1">
    <source>
        <dbReference type="EMBL" id="KAL1512300.1"/>
    </source>
</evidence>
<sequence length="80" mass="9084">MAIHVRADSSTLLLQKKEWRRGDPNESEEQRILRKPKLVAPPITAVSPRIIPPHAKKEAQLRSLATELGYVCFPELQLIC</sequence>
<dbReference type="Proteomes" id="UP001515480">
    <property type="component" value="Unassembled WGS sequence"/>
</dbReference>
<dbReference type="AlphaFoldDB" id="A0AB34J6K8"/>
<reference evidence="1 2" key="1">
    <citation type="journal article" date="2024" name="Science">
        <title>Giant polyketide synthase enzymes in the biosynthesis of giant marine polyether toxins.</title>
        <authorList>
            <person name="Fallon T.R."/>
            <person name="Shende V.V."/>
            <person name="Wierzbicki I.H."/>
            <person name="Pendleton A.L."/>
            <person name="Watervoot N.F."/>
            <person name="Auber R.P."/>
            <person name="Gonzalez D.J."/>
            <person name="Wisecaver J.H."/>
            <person name="Moore B.S."/>
        </authorList>
    </citation>
    <scope>NUCLEOTIDE SEQUENCE [LARGE SCALE GENOMIC DNA]</scope>
    <source>
        <strain evidence="1 2">12B1</strain>
    </source>
</reference>
<comment type="caution">
    <text evidence="1">The sequence shown here is derived from an EMBL/GenBank/DDBJ whole genome shotgun (WGS) entry which is preliminary data.</text>
</comment>
<evidence type="ECO:0000313" key="2">
    <source>
        <dbReference type="Proteomes" id="UP001515480"/>
    </source>
</evidence>
<keyword evidence="2" id="KW-1185">Reference proteome</keyword>
<dbReference type="EMBL" id="JBGBPQ010000013">
    <property type="protein sequence ID" value="KAL1512300.1"/>
    <property type="molecule type" value="Genomic_DNA"/>
</dbReference>